<evidence type="ECO:0000313" key="2">
    <source>
        <dbReference type="Proteomes" id="UP000185911"/>
    </source>
</evidence>
<dbReference type="Pfam" id="PF19795">
    <property type="entry name" value="DUF6279"/>
    <property type="match status" value="1"/>
</dbReference>
<dbReference type="STRING" id="81479.RA876_16090"/>
<dbReference type="AlphaFoldDB" id="A0A1Q8YJE7"/>
<sequence>MPLFHIIRALLLTLLTVALLGGCSVARLGYGQLPNLSYWWVDSYLDLNDAQSVPLRSDLQNLLAWHRSQELPQLARALADVQAQSVQDTTPEQMCQIADRFKLRLDAVLAQSELSFARLALTIKPEQLQHLQHQQEKNAQKWREDWLKDSPAEQQKRRLKRLVERSEGFYGTLSDAQIALLRAGVQGTPYNTQLAEFEMLRRNQDLLATLQALAGSGKTPQQAQDAIHALLARTLQSPNTVYRAQIAQLVQSNCNTFAQLHNSASPAQRQKFAAKLKGYEDDARALMAH</sequence>
<name>A0A1Q8YJE7_9BURK</name>
<reference evidence="1 2" key="1">
    <citation type="submission" date="2017-01" db="EMBL/GenBank/DDBJ databases">
        <title>Genome sequence of Rhodoferax antarcticus ANT.BR, a psychrophilic purple nonsulfur bacterium from an Antarctic microbial mat.</title>
        <authorList>
            <person name="Baker J."/>
            <person name="Riester C."/>
            <person name="Skinner B."/>
            <person name="Newell A."/>
            <person name="Swingley W."/>
            <person name="Madigan M."/>
            <person name="Jung D."/>
            <person name="Asao M."/>
            <person name="Chen M."/>
            <person name="Loughlin P."/>
            <person name="Pan H."/>
            <person name="Lin S."/>
            <person name="Li N."/>
            <person name="Shaw J."/>
            <person name="Prado M."/>
            <person name="Sherman C."/>
            <person name="Li X."/>
            <person name="Tang J."/>
            <person name="Blankenship R."/>
            <person name="Zhao T."/>
            <person name="Touchman J."/>
            <person name="Sattley M."/>
        </authorList>
    </citation>
    <scope>NUCLEOTIDE SEQUENCE [LARGE SCALE GENOMIC DNA]</scope>
    <source>
        <strain evidence="1 2">ANT.BR</strain>
    </source>
</reference>
<proteinExistence type="predicted"/>
<evidence type="ECO:0000313" key="1">
    <source>
        <dbReference type="EMBL" id="OLP08113.1"/>
    </source>
</evidence>
<keyword evidence="2" id="KW-1185">Reference proteome</keyword>
<organism evidence="1 2">
    <name type="scientific">Rhodoferax antarcticus ANT.BR</name>
    <dbReference type="NCBI Taxonomy" id="1111071"/>
    <lineage>
        <taxon>Bacteria</taxon>
        <taxon>Pseudomonadati</taxon>
        <taxon>Pseudomonadota</taxon>
        <taxon>Betaproteobacteria</taxon>
        <taxon>Burkholderiales</taxon>
        <taxon>Comamonadaceae</taxon>
        <taxon>Rhodoferax</taxon>
    </lineage>
</organism>
<evidence type="ECO:0008006" key="3">
    <source>
        <dbReference type="Google" id="ProtNLM"/>
    </source>
</evidence>
<accession>A0A1Q8YJE7</accession>
<comment type="caution">
    <text evidence="1">The sequence shown here is derived from an EMBL/GenBank/DDBJ whole genome shotgun (WGS) entry which is preliminary data.</text>
</comment>
<dbReference type="EMBL" id="MSYM01000005">
    <property type="protein sequence ID" value="OLP08113.1"/>
    <property type="molecule type" value="Genomic_DNA"/>
</dbReference>
<dbReference type="Proteomes" id="UP000185911">
    <property type="component" value="Unassembled WGS sequence"/>
</dbReference>
<protein>
    <recommendedName>
        <fullName evidence="3">Lipoprotein</fullName>
    </recommendedName>
</protein>
<gene>
    <name evidence="1" type="ORF">BLL52_0401</name>
</gene>